<protein>
    <submittedName>
        <fullName evidence="1">Uncharacterized protein</fullName>
    </submittedName>
</protein>
<dbReference type="RefSeq" id="WP_076348258.1">
    <property type="nucleotide sequence ID" value="NZ_CP019082.1"/>
</dbReference>
<name>A0A1U7CTM0_9BACT</name>
<evidence type="ECO:0000313" key="1">
    <source>
        <dbReference type="EMBL" id="APW62272.1"/>
    </source>
</evidence>
<organism evidence="1 2">
    <name type="scientific">Paludisphaera borealis</name>
    <dbReference type="NCBI Taxonomy" id="1387353"/>
    <lineage>
        <taxon>Bacteria</taxon>
        <taxon>Pseudomonadati</taxon>
        <taxon>Planctomycetota</taxon>
        <taxon>Planctomycetia</taxon>
        <taxon>Isosphaerales</taxon>
        <taxon>Isosphaeraceae</taxon>
        <taxon>Paludisphaera</taxon>
    </lineage>
</organism>
<reference evidence="2" key="1">
    <citation type="submission" date="2016-12" db="EMBL/GenBank/DDBJ databases">
        <title>Comparative genomics of four Isosphaeraceae planctomycetes: a common pool of plasmids and glycoside hydrolase genes.</title>
        <authorList>
            <person name="Ivanova A."/>
        </authorList>
    </citation>
    <scope>NUCLEOTIDE SEQUENCE [LARGE SCALE GENOMIC DNA]</scope>
    <source>
        <strain evidence="2">PX4</strain>
    </source>
</reference>
<dbReference type="AlphaFoldDB" id="A0A1U7CTM0"/>
<dbReference type="KEGG" id="pbor:BSF38_03811"/>
<dbReference type="Proteomes" id="UP000186309">
    <property type="component" value="Chromosome"/>
</dbReference>
<proteinExistence type="predicted"/>
<evidence type="ECO:0000313" key="2">
    <source>
        <dbReference type="Proteomes" id="UP000186309"/>
    </source>
</evidence>
<keyword evidence="2" id="KW-1185">Reference proteome</keyword>
<sequence length="150" mass="16378">MDETPKIRAFLRRAVVVAFALSALTPDTLDLTLALRAESTGRAAPAVESPTIPRDLRWSADTTTPLDDAWNDGFAPRGFEHESSDVCPLVWPELGLAYQVSKPPKSWDGAMNPASHLIWIGRRDGRPSLDPAPNLARSPGLYSVLCRLVC</sequence>
<dbReference type="EMBL" id="CP019082">
    <property type="protein sequence ID" value="APW62272.1"/>
    <property type="molecule type" value="Genomic_DNA"/>
</dbReference>
<accession>A0A1U7CTM0</accession>
<gene>
    <name evidence="1" type="ORF">BSF38_03811</name>
</gene>